<evidence type="ECO:0000313" key="4">
    <source>
        <dbReference type="Proteomes" id="UP000319619"/>
    </source>
</evidence>
<dbReference type="InterPro" id="IPR029063">
    <property type="entry name" value="SAM-dependent_MTases_sf"/>
</dbReference>
<feature type="domain" description="Methyltransferase" evidence="2">
    <location>
        <begin position="36"/>
        <end position="129"/>
    </location>
</feature>
<accession>A0A532V2B4</accession>
<evidence type="ECO:0000256" key="1">
    <source>
        <dbReference type="ARBA" id="ARBA00022679"/>
    </source>
</evidence>
<dbReference type="GO" id="GO:0016740">
    <property type="term" value="F:transferase activity"/>
    <property type="evidence" value="ECO:0007669"/>
    <property type="project" value="UniProtKB-KW"/>
</dbReference>
<name>A0A532V2B4_UNCL8</name>
<dbReference type="CDD" id="cd02440">
    <property type="entry name" value="AdoMet_MTases"/>
    <property type="match status" value="1"/>
</dbReference>
<proteinExistence type="predicted"/>
<dbReference type="Gene3D" id="3.40.50.150">
    <property type="entry name" value="Vaccinia Virus protein VP39"/>
    <property type="match status" value="1"/>
</dbReference>
<dbReference type="AlphaFoldDB" id="A0A532V2B4"/>
<evidence type="ECO:0000313" key="3">
    <source>
        <dbReference type="EMBL" id="TKJ41272.1"/>
    </source>
</evidence>
<dbReference type="InterPro" id="IPR041698">
    <property type="entry name" value="Methyltransf_25"/>
</dbReference>
<dbReference type="SUPFAM" id="SSF53335">
    <property type="entry name" value="S-adenosyl-L-methionine-dependent methyltransferases"/>
    <property type="match status" value="1"/>
</dbReference>
<dbReference type="EMBL" id="NJBN01000003">
    <property type="protein sequence ID" value="TKJ41272.1"/>
    <property type="molecule type" value="Genomic_DNA"/>
</dbReference>
<organism evidence="3 4">
    <name type="scientific">candidate division LCP-89 bacterium B3_LCP</name>
    <dbReference type="NCBI Taxonomy" id="2012998"/>
    <lineage>
        <taxon>Bacteria</taxon>
        <taxon>Pseudomonadati</taxon>
        <taxon>Bacteria division LCP-89</taxon>
    </lineage>
</organism>
<gene>
    <name evidence="3" type="ORF">CEE37_06285</name>
</gene>
<dbReference type="Pfam" id="PF13649">
    <property type="entry name" value="Methyltransf_25"/>
    <property type="match status" value="1"/>
</dbReference>
<evidence type="ECO:0000259" key="2">
    <source>
        <dbReference type="Pfam" id="PF13649"/>
    </source>
</evidence>
<keyword evidence="1" id="KW-0808">Transferase</keyword>
<protein>
    <recommendedName>
        <fullName evidence="2">Methyltransferase domain-containing protein</fullName>
    </recommendedName>
</protein>
<dbReference type="PANTHER" id="PTHR43861">
    <property type="entry name" value="TRANS-ACONITATE 2-METHYLTRANSFERASE-RELATED"/>
    <property type="match status" value="1"/>
</dbReference>
<comment type="caution">
    <text evidence="3">The sequence shown here is derived from an EMBL/GenBank/DDBJ whole genome shotgun (WGS) entry which is preliminary data.</text>
</comment>
<sequence>MTAEWNQLFNDPVNIIRDPDPLVRNFAEAANKSGFVLDFGCGGGRHLVYLTKAGFKVTGVDVSKNGLNSSKDWLKSEGLKADLVQLEMSDLPLRDSSISGAISINVLQHALLRKCKTIVQGIRWVLKPGSPFFFVIIGREDARYGEGDEIEPHTFVHHEGIEAGVVHHYYNRTDLEFLLQNYSNYEIEERRRPYDDSHPVFGKDPRLINRDNAVLQHWIVKAWR</sequence>
<reference evidence="3 4" key="1">
    <citation type="submission" date="2017-06" db="EMBL/GenBank/DDBJ databases">
        <title>Novel microbial phyla capable of carbon fixation and sulfur reduction in deep-sea sediments.</title>
        <authorList>
            <person name="Huang J."/>
            <person name="Baker B."/>
            <person name="Wang Y."/>
        </authorList>
    </citation>
    <scope>NUCLEOTIDE SEQUENCE [LARGE SCALE GENOMIC DNA]</scope>
    <source>
        <strain evidence="3">B3_LCP</strain>
    </source>
</reference>
<dbReference type="Proteomes" id="UP000319619">
    <property type="component" value="Unassembled WGS sequence"/>
</dbReference>